<evidence type="ECO:0000313" key="1">
    <source>
        <dbReference type="EMBL" id="BAD86012.1"/>
    </source>
</evidence>
<dbReference type="GeneID" id="78448354"/>
<gene>
    <name evidence="1" type="ordered locus">TK1823</name>
</gene>
<protein>
    <recommendedName>
        <fullName evidence="3">TIGR04140 family protein</fullName>
    </recommendedName>
</protein>
<dbReference type="EnsemblBacteria" id="BAD86012">
    <property type="protein sequence ID" value="BAD86012"/>
    <property type="gene ID" value="TK1823"/>
</dbReference>
<organism evidence="1 2">
    <name type="scientific">Thermococcus kodakarensis (strain ATCC BAA-918 / JCM 12380 / KOD1)</name>
    <name type="common">Pyrococcus kodakaraensis (strain KOD1)</name>
    <dbReference type="NCBI Taxonomy" id="69014"/>
    <lineage>
        <taxon>Archaea</taxon>
        <taxon>Methanobacteriati</taxon>
        <taxon>Methanobacteriota</taxon>
        <taxon>Thermococci</taxon>
        <taxon>Thermococcales</taxon>
        <taxon>Thermococcaceae</taxon>
        <taxon>Thermococcus</taxon>
    </lineage>
</organism>
<reference evidence="1 2" key="1">
    <citation type="journal article" date="2005" name="Genome Res.">
        <title>Complete genome sequence of the hyperthermophilic archaeon Thermococcus kodakaraensis KOD1 and comparison with Pyrococcus genomes.</title>
        <authorList>
            <person name="Fukui T."/>
            <person name="Atomi H."/>
            <person name="Kanai T."/>
            <person name="Matsumi R."/>
            <person name="Fujiwara S."/>
            <person name="Imanaka T."/>
        </authorList>
    </citation>
    <scope>NUCLEOTIDE SEQUENCE [LARGE SCALE GENOMIC DNA]</scope>
    <source>
        <strain evidence="2">ATCC BAA-918 / JCM 12380 / KOD1</strain>
    </source>
</reference>
<dbReference type="OrthoDB" id="102522at2157"/>
<name>Q5JDV6_THEKO</name>
<dbReference type="InterPro" id="IPR026486">
    <property type="entry name" value="CHP_AF_0576"/>
</dbReference>
<dbReference type="KEGG" id="tko:TK1823"/>
<dbReference type="eggNOG" id="arCOG07083">
    <property type="taxonomic scope" value="Archaea"/>
</dbReference>
<dbReference type="AlphaFoldDB" id="Q5JDV6"/>
<dbReference type="RefSeq" id="WP_011250774.1">
    <property type="nucleotide sequence ID" value="NC_006624.1"/>
</dbReference>
<proteinExistence type="predicted"/>
<dbReference type="Proteomes" id="UP000000536">
    <property type="component" value="Chromosome"/>
</dbReference>
<dbReference type="NCBIfam" id="TIGR04140">
    <property type="entry name" value="chp_AF_0576"/>
    <property type="match status" value="1"/>
</dbReference>
<evidence type="ECO:0008006" key="3">
    <source>
        <dbReference type="Google" id="ProtNLM"/>
    </source>
</evidence>
<dbReference type="HOGENOM" id="CLU_195006_0_0_2"/>
<dbReference type="PATRIC" id="fig|69014.16.peg.1780"/>
<dbReference type="STRING" id="69014.TK1823"/>
<sequence>MRRIIETPIPPEELEEIRRRSGTRVRLALLEVIVKNRIPLKRVAIEGEDEEIKRFMEFLMRARAGG</sequence>
<dbReference type="EMBL" id="AP006878">
    <property type="protein sequence ID" value="BAD86012.1"/>
    <property type="molecule type" value="Genomic_DNA"/>
</dbReference>
<evidence type="ECO:0000313" key="2">
    <source>
        <dbReference type="Proteomes" id="UP000000536"/>
    </source>
</evidence>
<keyword evidence="2" id="KW-1185">Reference proteome</keyword>
<accession>Q5JDV6</accession>
<dbReference type="InParanoid" id="Q5JDV6"/>